<dbReference type="Proteomes" id="UP000449969">
    <property type="component" value="Unassembled WGS sequence"/>
</dbReference>
<keyword evidence="2" id="KW-1185">Reference proteome</keyword>
<dbReference type="NCBIfam" id="TIGR03373">
    <property type="entry name" value="VI_minor_4"/>
    <property type="match status" value="1"/>
</dbReference>
<organism evidence="1 2">
    <name type="scientific">Bradyrhizobium cajani</name>
    <dbReference type="NCBI Taxonomy" id="1928661"/>
    <lineage>
        <taxon>Bacteria</taxon>
        <taxon>Pseudomonadati</taxon>
        <taxon>Pseudomonadota</taxon>
        <taxon>Alphaproteobacteria</taxon>
        <taxon>Hyphomicrobiales</taxon>
        <taxon>Nitrobacteraceae</taxon>
        <taxon>Bradyrhizobium</taxon>
    </lineage>
</organism>
<dbReference type="OrthoDB" id="9801841at2"/>
<dbReference type="Gene3D" id="3.40.1730.10">
    <property type="entry name" value="pa0076 domain"/>
    <property type="match status" value="1"/>
</dbReference>
<evidence type="ECO:0000313" key="2">
    <source>
        <dbReference type="Proteomes" id="UP000449969"/>
    </source>
</evidence>
<sequence length="233" mass="24641">MTMRCGLFGKIGAKRDFIAIATPRSFLEAWEPWVQAALSASRHQLGPGWQQAFLTAPVWRFWLGAAICGRTVAGAIMPSLDGVGRYYPLTLHAMMGDDVSLPPPSIDPQDEWFGQAETFLLSTLDRAATFEQISDGLDRLAVPRLQTIAADGPPITSLGAAAMGKASTVDAFAGSFAALCAANPQVYAAASFWWTAGGEGFPPLALSCRGLPDPFHYSTLLTGELGFAASGTG</sequence>
<protein>
    <submittedName>
        <fullName evidence="1">Type VI secretion system-associated protein TagF</fullName>
    </submittedName>
</protein>
<dbReference type="AlphaFoldDB" id="A0A844TM08"/>
<proteinExistence type="predicted"/>
<dbReference type="InterPro" id="IPR017748">
    <property type="entry name" value="TagF"/>
</dbReference>
<dbReference type="Pfam" id="PF09867">
    <property type="entry name" value="TagF_N"/>
    <property type="match status" value="1"/>
</dbReference>
<reference evidence="1 2" key="1">
    <citation type="submission" date="2019-12" db="EMBL/GenBank/DDBJ databases">
        <title>Draft genome sequences Bradyrhizobium cajani AMBPC1010, Bradyrhizobium pachyrhizi AMBPC1040 and Bradyrhizobium yuanmingense ALSPC3051, three plant growth promoting strains isolated from nodules of Cajanus cajan L. in Dominican Republic.</title>
        <authorList>
            <person name="Flores-Felix J.D."/>
            <person name="Araujo J."/>
            <person name="Diaz-Alcantara C."/>
            <person name="Gonzalez-Andres F."/>
            <person name="Velazquez E."/>
        </authorList>
    </citation>
    <scope>NUCLEOTIDE SEQUENCE [LARGE SCALE GENOMIC DNA]</scope>
    <source>
        <strain evidence="1 2">1010</strain>
    </source>
</reference>
<gene>
    <name evidence="1" type="primary">tagF</name>
    <name evidence="1" type="ORF">GPL20_23580</name>
</gene>
<dbReference type="EMBL" id="WQNE01000021">
    <property type="protein sequence ID" value="MVT75991.1"/>
    <property type="molecule type" value="Genomic_DNA"/>
</dbReference>
<name>A0A844TM08_9BRAD</name>
<evidence type="ECO:0000313" key="1">
    <source>
        <dbReference type="EMBL" id="MVT75991.1"/>
    </source>
</evidence>
<accession>A0A844TM08</accession>
<dbReference type="PIRSF" id="PIRSF029287">
    <property type="entry name" value="UCP029287"/>
    <property type="match status" value="1"/>
</dbReference>
<dbReference type="InterPro" id="IPR038225">
    <property type="entry name" value="TagF_sf"/>
</dbReference>
<comment type="caution">
    <text evidence="1">The sequence shown here is derived from an EMBL/GenBank/DDBJ whole genome shotgun (WGS) entry which is preliminary data.</text>
</comment>
<dbReference type="RefSeq" id="WP_157332090.1">
    <property type="nucleotide sequence ID" value="NZ_JANADL010000004.1"/>
</dbReference>